<dbReference type="GO" id="GO:0003678">
    <property type="term" value="F:DNA helicase activity"/>
    <property type="evidence" value="ECO:0007669"/>
    <property type="project" value="TreeGrafter"/>
</dbReference>
<evidence type="ECO:0000256" key="2">
    <source>
        <dbReference type="ARBA" id="ARBA00022763"/>
    </source>
</evidence>
<evidence type="ECO:0000256" key="6">
    <source>
        <dbReference type="ARBA" id="ARBA00023125"/>
    </source>
</evidence>
<evidence type="ECO:0000256" key="4">
    <source>
        <dbReference type="ARBA" id="ARBA00022806"/>
    </source>
</evidence>
<feature type="domain" description="Helicase C-terminal" evidence="9">
    <location>
        <begin position="448"/>
        <end position="601"/>
    </location>
</feature>
<dbReference type="Pfam" id="PF00270">
    <property type="entry name" value="DEAD"/>
    <property type="match status" value="1"/>
</dbReference>
<keyword evidence="5" id="KW-0067">ATP-binding</keyword>
<keyword evidence="2" id="KW-0227">DNA damage</keyword>
<keyword evidence="7" id="KW-0234">DNA repair</keyword>
<dbReference type="SMART" id="SM00490">
    <property type="entry name" value="HELICc"/>
    <property type="match status" value="1"/>
</dbReference>
<keyword evidence="3" id="KW-0378">Hydrolase</keyword>
<dbReference type="STRING" id="679192.HMPREF9013_0414"/>
<dbReference type="Proteomes" id="UP000005017">
    <property type="component" value="Unassembled WGS sequence"/>
</dbReference>
<accession>D2MQ66</accession>
<dbReference type="InterPro" id="IPR011545">
    <property type="entry name" value="DEAD/DEAH_box_helicase_dom"/>
</dbReference>
<keyword evidence="6" id="KW-0238">DNA-binding</keyword>
<dbReference type="InterPro" id="IPR012340">
    <property type="entry name" value="NA-bd_OB-fold"/>
</dbReference>
<comment type="caution">
    <text evidence="10">The sequence shown here is derived from an EMBL/GenBank/DDBJ whole genome shotgun (WGS) entry which is preliminary data.</text>
</comment>
<evidence type="ECO:0000313" key="10">
    <source>
        <dbReference type="EMBL" id="EFC05135.1"/>
    </source>
</evidence>
<dbReference type="AlphaFoldDB" id="D2MQ66"/>
<dbReference type="Gene3D" id="3.40.50.300">
    <property type="entry name" value="P-loop containing nucleotide triphosphate hydrolases"/>
    <property type="match status" value="2"/>
</dbReference>
<protein>
    <submittedName>
        <fullName evidence="10">Putative ATP-dependent DNA helicase RecG</fullName>
    </submittedName>
</protein>
<dbReference type="eggNOG" id="COG1200">
    <property type="taxonomic scope" value="Bacteria"/>
</dbReference>
<evidence type="ECO:0000313" key="11">
    <source>
        <dbReference type="Proteomes" id="UP000005017"/>
    </source>
</evidence>
<name>D2MQ66_9FIRM</name>
<dbReference type="GO" id="GO:0016787">
    <property type="term" value="F:hydrolase activity"/>
    <property type="evidence" value="ECO:0007669"/>
    <property type="project" value="UniProtKB-KW"/>
</dbReference>
<proteinExistence type="predicted"/>
<dbReference type="Pfam" id="PF00271">
    <property type="entry name" value="Helicase_C"/>
    <property type="match status" value="1"/>
</dbReference>
<dbReference type="PANTHER" id="PTHR47964:SF1">
    <property type="entry name" value="ATP-DEPENDENT DNA HELICASE HOMOLOG RECG, CHLOROPLASTIC"/>
    <property type="match status" value="1"/>
</dbReference>
<dbReference type="SUPFAM" id="SSF52540">
    <property type="entry name" value="P-loop containing nucleoside triphosphate hydrolases"/>
    <property type="match status" value="2"/>
</dbReference>
<gene>
    <name evidence="10" type="ORF">HMPREF9013_0414</name>
</gene>
<evidence type="ECO:0000256" key="3">
    <source>
        <dbReference type="ARBA" id="ARBA00022801"/>
    </source>
</evidence>
<evidence type="ECO:0000256" key="7">
    <source>
        <dbReference type="ARBA" id="ARBA00023204"/>
    </source>
</evidence>
<sequence>MKNLNEIRLTTTQIKIKEAFSFETIEDVLTNYPIRYERYESLPYTQWKVGETFRFEARILGKFRSFGYGKKMVVHFDVLVEGHVVDVTIFNRPWAKNLPSNHVITIFGKYNGHNKLTAINYDLKPMQYHRPFEPVYRSKADFQQRSIRGFMEKILKECLGEQEDVLPRFLIEKYHLLHRQQALRYIHLPLHQASLKQAVRRLKYEEFLRFFTHLYLKQEDEHYEGKKKKKILDTYLQALIQQIPFELTTDQKNTFFEIVQDMRSMKKMNRLVQGDVGSGKTVIAGMSLLACVSSGYQCALLAPTEILARQHFQTMKSLFPKESQRMALLYSGLSGSEKESILTDLKKGKIQMVIGTHSLLQSGVKFQKLGLVVVDEQQRFGVQQREFLKSQSNDVDFLVMTATPIPRTLASSLLGGMDVSTIHSMPQGRKAPVTKRLEENSFHSVLKEVQALLDKGHQLYVICAAVNANESGLKVRNVYDTQRNLAKVFPNYTVALIHGQMKSQEKEAIMNQFYSNQIQILVSTTVVEVGMNCVNATGMIIYDSDRFGLSTLHQLRGRIQRGNDQGYCWLLSRSQDELTIERLEVLVKSDDGFYISEQDLRLRGPGDILGLRQSGLPSFVLGNLIEDTAFIDQAKLDAQEILEHREKKECQIFIESLLKERLNHGYS</sequence>
<dbReference type="PROSITE" id="PS51194">
    <property type="entry name" value="HELICASE_CTER"/>
    <property type="match status" value="1"/>
</dbReference>
<dbReference type="RefSeq" id="WP_006627529.1">
    <property type="nucleotide sequence ID" value="NZ_ADFR01000016.1"/>
</dbReference>
<dbReference type="GO" id="GO:0006281">
    <property type="term" value="P:DNA repair"/>
    <property type="evidence" value="ECO:0007669"/>
    <property type="project" value="UniProtKB-KW"/>
</dbReference>
<dbReference type="InterPro" id="IPR047112">
    <property type="entry name" value="RecG/Mfd"/>
</dbReference>
<keyword evidence="1" id="KW-0547">Nucleotide-binding</keyword>
<feature type="domain" description="Helicase ATP-binding" evidence="8">
    <location>
        <begin position="261"/>
        <end position="422"/>
    </location>
</feature>
<dbReference type="PROSITE" id="PS51192">
    <property type="entry name" value="HELICASE_ATP_BIND_1"/>
    <property type="match status" value="1"/>
</dbReference>
<evidence type="ECO:0000256" key="5">
    <source>
        <dbReference type="ARBA" id="ARBA00022840"/>
    </source>
</evidence>
<dbReference type="Pfam" id="PF19833">
    <property type="entry name" value="RecG_dom3_C"/>
    <property type="match status" value="1"/>
</dbReference>
<dbReference type="SMART" id="SM00487">
    <property type="entry name" value="DEXDc"/>
    <property type="match status" value="1"/>
</dbReference>
<keyword evidence="11" id="KW-1185">Reference proteome</keyword>
<dbReference type="GO" id="GO:0005524">
    <property type="term" value="F:ATP binding"/>
    <property type="evidence" value="ECO:0007669"/>
    <property type="project" value="UniProtKB-KW"/>
</dbReference>
<dbReference type="EMBL" id="ADFR01000016">
    <property type="protein sequence ID" value="EFC05135.1"/>
    <property type="molecule type" value="Genomic_DNA"/>
</dbReference>
<evidence type="ECO:0000259" key="8">
    <source>
        <dbReference type="PROSITE" id="PS51192"/>
    </source>
</evidence>
<dbReference type="InterPro" id="IPR014001">
    <property type="entry name" value="Helicase_ATP-bd"/>
</dbReference>
<evidence type="ECO:0000259" key="9">
    <source>
        <dbReference type="PROSITE" id="PS51194"/>
    </source>
</evidence>
<dbReference type="InterPro" id="IPR045562">
    <property type="entry name" value="RecG_dom3_C"/>
</dbReference>
<evidence type="ECO:0000256" key="1">
    <source>
        <dbReference type="ARBA" id="ARBA00022741"/>
    </source>
</evidence>
<keyword evidence="4 10" id="KW-0347">Helicase</keyword>
<dbReference type="OrthoDB" id="9804325at2"/>
<dbReference type="GO" id="GO:0003677">
    <property type="term" value="F:DNA binding"/>
    <property type="evidence" value="ECO:0007669"/>
    <property type="project" value="UniProtKB-KW"/>
</dbReference>
<dbReference type="InterPro" id="IPR001650">
    <property type="entry name" value="Helicase_C-like"/>
</dbReference>
<reference evidence="11" key="1">
    <citation type="submission" date="2009-12" db="EMBL/GenBank/DDBJ databases">
        <title>Sequence of Clostridiales genomosp. BVAB3 str. UPII9-5.</title>
        <authorList>
            <person name="Madupu R."/>
            <person name="Durkin A.S."/>
            <person name="Torralba M."/>
            <person name="Methe B."/>
            <person name="Sutton G.G."/>
            <person name="Strausberg R.L."/>
            <person name="Nelson K.E."/>
        </authorList>
    </citation>
    <scope>NUCLEOTIDE SEQUENCE [LARGE SCALE GENOMIC DNA]</scope>
    <source>
        <strain evidence="11">W1219</strain>
    </source>
</reference>
<dbReference type="PANTHER" id="PTHR47964">
    <property type="entry name" value="ATP-DEPENDENT DNA HELICASE HOMOLOG RECG, CHLOROPLASTIC"/>
    <property type="match status" value="1"/>
</dbReference>
<organism evidence="10 11">
    <name type="scientific">Bulleidia extructa W1219</name>
    <dbReference type="NCBI Taxonomy" id="679192"/>
    <lineage>
        <taxon>Bacteria</taxon>
        <taxon>Bacillati</taxon>
        <taxon>Bacillota</taxon>
        <taxon>Erysipelotrichia</taxon>
        <taxon>Erysipelotrichales</taxon>
        <taxon>Erysipelotrichaceae</taxon>
        <taxon>Bulleidia</taxon>
    </lineage>
</organism>
<dbReference type="InterPro" id="IPR027417">
    <property type="entry name" value="P-loop_NTPase"/>
</dbReference>
<dbReference type="SUPFAM" id="SSF50249">
    <property type="entry name" value="Nucleic acid-binding proteins"/>
    <property type="match status" value="1"/>
</dbReference>